<comment type="subcellular location">
    <subcellularLocation>
        <location evidence="2">Cytoplasm</location>
    </subcellularLocation>
    <subcellularLocation>
        <location evidence="1">Nucleus</location>
    </subcellularLocation>
</comment>
<gene>
    <name evidence="9" type="ORF">OBRU01_09456</name>
</gene>
<accession>A0A0L7LFI7</accession>
<keyword evidence="4" id="KW-0813">Transport</keyword>
<dbReference type="InterPro" id="IPR011989">
    <property type="entry name" value="ARM-like"/>
</dbReference>
<name>A0A0L7LFI7_OPEBR</name>
<proteinExistence type="inferred from homology"/>
<comment type="caution">
    <text evidence="9">The sequence shown here is derived from an EMBL/GenBank/DDBJ whole genome shotgun (WGS) entry which is preliminary data.</text>
</comment>
<feature type="domain" description="Importin N-terminal" evidence="8">
    <location>
        <begin position="40"/>
        <end position="106"/>
    </location>
</feature>
<keyword evidence="6" id="KW-0653">Protein transport</keyword>
<keyword evidence="7" id="KW-0539">Nucleus</keyword>
<evidence type="ECO:0000313" key="9">
    <source>
        <dbReference type="EMBL" id="KOB74318.1"/>
    </source>
</evidence>
<organism evidence="9 10">
    <name type="scientific">Operophtera brumata</name>
    <name type="common">Winter moth</name>
    <name type="synonym">Phalaena brumata</name>
    <dbReference type="NCBI Taxonomy" id="104452"/>
    <lineage>
        <taxon>Eukaryota</taxon>
        <taxon>Metazoa</taxon>
        <taxon>Ecdysozoa</taxon>
        <taxon>Arthropoda</taxon>
        <taxon>Hexapoda</taxon>
        <taxon>Insecta</taxon>
        <taxon>Pterygota</taxon>
        <taxon>Neoptera</taxon>
        <taxon>Endopterygota</taxon>
        <taxon>Lepidoptera</taxon>
        <taxon>Glossata</taxon>
        <taxon>Ditrysia</taxon>
        <taxon>Geometroidea</taxon>
        <taxon>Geometridae</taxon>
        <taxon>Larentiinae</taxon>
        <taxon>Operophtera</taxon>
    </lineage>
</organism>
<dbReference type="GO" id="GO:0005634">
    <property type="term" value="C:nucleus"/>
    <property type="evidence" value="ECO:0007669"/>
    <property type="project" value="UniProtKB-SubCell"/>
</dbReference>
<evidence type="ECO:0000256" key="1">
    <source>
        <dbReference type="ARBA" id="ARBA00004123"/>
    </source>
</evidence>
<evidence type="ECO:0000256" key="5">
    <source>
        <dbReference type="ARBA" id="ARBA00022490"/>
    </source>
</evidence>
<dbReference type="GO" id="GO:0005049">
    <property type="term" value="F:nuclear export signal receptor activity"/>
    <property type="evidence" value="ECO:0007669"/>
    <property type="project" value="InterPro"/>
</dbReference>
<dbReference type="InterPro" id="IPR040016">
    <property type="entry name" value="XPO6"/>
</dbReference>
<dbReference type="InterPro" id="IPR001494">
    <property type="entry name" value="Importin-beta_N"/>
</dbReference>
<evidence type="ECO:0000256" key="2">
    <source>
        <dbReference type="ARBA" id="ARBA00004496"/>
    </source>
</evidence>
<dbReference type="Pfam" id="PF03810">
    <property type="entry name" value="IBN_N"/>
    <property type="match status" value="1"/>
</dbReference>
<dbReference type="STRING" id="104452.A0A0L7LFI7"/>
<dbReference type="GO" id="GO:0006611">
    <property type="term" value="P:protein export from nucleus"/>
    <property type="evidence" value="ECO:0007669"/>
    <property type="project" value="InterPro"/>
</dbReference>
<protein>
    <submittedName>
        <fullName evidence="9">Putative Exportin-6</fullName>
    </submittedName>
</protein>
<dbReference type="InterPro" id="IPR013598">
    <property type="entry name" value="Exportin-1/Importin-b-like"/>
</dbReference>
<dbReference type="Proteomes" id="UP000037510">
    <property type="component" value="Unassembled WGS sequence"/>
</dbReference>
<evidence type="ECO:0000256" key="6">
    <source>
        <dbReference type="ARBA" id="ARBA00022927"/>
    </source>
</evidence>
<dbReference type="Pfam" id="PF08389">
    <property type="entry name" value="Xpo1"/>
    <property type="match status" value="1"/>
</dbReference>
<evidence type="ECO:0000256" key="3">
    <source>
        <dbReference type="ARBA" id="ARBA00009466"/>
    </source>
</evidence>
<dbReference type="EMBL" id="JTDY01001277">
    <property type="protein sequence ID" value="KOB74318.1"/>
    <property type="molecule type" value="Genomic_DNA"/>
</dbReference>
<evidence type="ECO:0000313" key="10">
    <source>
        <dbReference type="Proteomes" id="UP000037510"/>
    </source>
</evidence>
<dbReference type="Gene3D" id="1.25.10.10">
    <property type="entry name" value="Leucine-rich Repeat Variant"/>
    <property type="match status" value="1"/>
</dbReference>
<dbReference type="GO" id="GO:0031267">
    <property type="term" value="F:small GTPase binding"/>
    <property type="evidence" value="ECO:0007669"/>
    <property type="project" value="InterPro"/>
</dbReference>
<evidence type="ECO:0000256" key="4">
    <source>
        <dbReference type="ARBA" id="ARBA00022448"/>
    </source>
</evidence>
<evidence type="ECO:0000259" key="8">
    <source>
        <dbReference type="PROSITE" id="PS50166"/>
    </source>
</evidence>
<sequence length="259" mass="29661">MDEPDQNQADMEINEALASLEMLMSEFFAPTTNNYRKREIESMLENFSNRRDSWKHCLLFLQKSKNQYVLMFSLTTLENIINRQWISLLDNDKTEIRLTLWNELIAKHEVTAYFIRNKLAALMVSIARYDWPHLYSEFFENIVELIRCEGRRCLLGLILAQAASEELGVARDTGVLLPSARRLQLERLMLKGMPQMLAALSGRCEGRRCLLGLILAPAASEELGVARDTGVLLPSARRLQLERLMLKGMPQMLAALSGR</sequence>
<dbReference type="PANTHER" id="PTHR21452:SF4">
    <property type="entry name" value="EXPORTIN-6"/>
    <property type="match status" value="1"/>
</dbReference>
<dbReference type="SUPFAM" id="SSF48371">
    <property type="entry name" value="ARM repeat"/>
    <property type="match status" value="1"/>
</dbReference>
<keyword evidence="10" id="KW-1185">Reference proteome</keyword>
<dbReference type="GO" id="GO:0005737">
    <property type="term" value="C:cytoplasm"/>
    <property type="evidence" value="ECO:0007669"/>
    <property type="project" value="UniProtKB-SubCell"/>
</dbReference>
<dbReference type="PANTHER" id="PTHR21452">
    <property type="entry name" value="EXPORTIN-6"/>
    <property type="match status" value="1"/>
</dbReference>
<dbReference type="InterPro" id="IPR016024">
    <property type="entry name" value="ARM-type_fold"/>
</dbReference>
<keyword evidence="5" id="KW-0963">Cytoplasm</keyword>
<comment type="similarity">
    <text evidence="3">Belongs to the exportin family.</text>
</comment>
<dbReference type="PROSITE" id="PS50166">
    <property type="entry name" value="IMPORTIN_B_NT"/>
    <property type="match status" value="1"/>
</dbReference>
<evidence type="ECO:0000256" key="7">
    <source>
        <dbReference type="ARBA" id="ARBA00023242"/>
    </source>
</evidence>
<reference evidence="9 10" key="1">
    <citation type="journal article" date="2015" name="Genome Biol. Evol.">
        <title>The genome of winter moth (Operophtera brumata) provides a genomic perspective on sexual dimorphism and phenology.</title>
        <authorList>
            <person name="Derks M.F."/>
            <person name="Smit S."/>
            <person name="Salis L."/>
            <person name="Schijlen E."/>
            <person name="Bossers A."/>
            <person name="Mateman C."/>
            <person name="Pijl A.S."/>
            <person name="de Ridder D."/>
            <person name="Groenen M.A."/>
            <person name="Visser M.E."/>
            <person name="Megens H.J."/>
        </authorList>
    </citation>
    <scope>NUCLEOTIDE SEQUENCE [LARGE SCALE GENOMIC DNA]</scope>
    <source>
        <strain evidence="9">WM2013NL</strain>
        <tissue evidence="9">Head and thorax</tissue>
    </source>
</reference>
<dbReference type="AlphaFoldDB" id="A0A0L7LFI7"/>